<keyword evidence="6" id="KW-0067">ATP-binding</keyword>
<organism evidence="9 10">
    <name type="scientific">Rugosimonospora acidiphila</name>
    <dbReference type="NCBI Taxonomy" id="556531"/>
    <lineage>
        <taxon>Bacteria</taxon>
        <taxon>Bacillati</taxon>
        <taxon>Actinomycetota</taxon>
        <taxon>Actinomycetes</taxon>
        <taxon>Micromonosporales</taxon>
        <taxon>Micromonosporaceae</taxon>
        <taxon>Rugosimonospora</taxon>
    </lineage>
</organism>
<keyword evidence="4" id="KW-0547">Nucleotide-binding</keyword>
<evidence type="ECO:0000259" key="8">
    <source>
        <dbReference type="PROSITE" id="PS50011"/>
    </source>
</evidence>
<feature type="region of interest" description="Disordered" evidence="7">
    <location>
        <begin position="370"/>
        <end position="473"/>
    </location>
</feature>
<dbReference type="SMART" id="SM00220">
    <property type="entry name" value="S_TKc"/>
    <property type="match status" value="1"/>
</dbReference>
<feature type="compositionally biased region" description="Pro residues" evidence="7">
    <location>
        <begin position="443"/>
        <end position="457"/>
    </location>
</feature>
<dbReference type="PROSITE" id="PS00108">
    <property type="entry name" value="PROTEIN_KINASE_ST"/>
    <property type="match status" value="1"/>
</dbReference>
<evidence type="ECO:0000313" key="10">
    <source>
        <dbReference type="Proteomes" id="UP001501570"/>
    </source>
</evidence>
<dbReference type="SUPFAM" id="SSF56112">
    <property type="entry name" value="Protein kinase-like (PK-like)"/>
    <property type="match status" value="1"/>
</dbReference>
<dbReference type="CDD" id="cd14014">
    <property type="entry name" value="STKc_PknB_like"/>
    <property type="match status" value="1"/>
</dbReference>
<dbReference type="Proteomes" id="UP001501570">
    <property type="component" value="Unassembled WGS sequence"/>
</dbReference>
<proteinExistence type="predicted"/>
<dbReference type="InterPro" id="IPR000719">
    <property type="entry name" value="Prot_kinase_dom"/>
</dbReference>
<evidence type="ECO:0000256" key="1">
    <source>
        <dbReference type="ARBA" id="ARBA00012513"/>
    </source>
</evidence>
<dbReference type="InterPro" id="IPR008271">
    <property type="entry name" value="Ser/Thr_kinase_AS"/>
</dbReference>
<reference evidence="10" key="1">
    <citation type="journal article" date="2019" name="Int. J. Syst. Evol. Microbiol.">
        <title>The Global Catalogue of Microorganisms (GCM) 10K type strain sequencing project: providing services to taxonomists for standard genome sequencing and annotation.</title>
        <authorList>
            <consortium name="The Broad Institute Genomics Platform"/>
            <consortium name="The Broad Institute Genome Sequencing Center for Infectious Disease"/>
            <person name="Wu L."/>
            <person name="Ma J."/>
        </authorList>
    </citation>
    <scope>NUCLEOTIDE SEQUENCE [LARGE SCALE GENOMIC DNA]</scope>
    <source>
        <strain evidence="10">JCM 18304</strain>
    </source>
</reference>
<name>A0ABP9RXA2_9ACTN</name>
<evidence type="ECO:0000256" key="3">
    <source>
        <dbReference type="ARBA" id="ARBA00022679"/>
    </source>
</evidence>
<comment type="caution">
    <text evidence="9">The sequence shown here is derived from an EMBL/GenBank/DDBJ whole genome shotgun (WGS) entry which is preliminary data.</text>
</comment>
<dbReference type="PANTHER" id="PTHR43289">
    <property type="entry name" value="MITOGEN-ACTIVATED PROTEIN KINASE KINASE KINASE 20-RELATED"/>
    <property type="match status" value="1"/>
</dbReference>
<accession>A0ABP9RXA2</accession>
<keyword evidence="2" id="KW-0723">Serine/threonine-protein kinase</keyword>
<protein>
    <recommendedName>
        <fullName evidence="1">non-specific serine/threonine protein kinase</fullName>
        <ecNumber evidence="1">2.7.11.1</ecNumber>
    </recommendedName>
</protein>
<evidence type="ECO:0000256" key="4">
    <source>
        <dbReference type="ARBA" id="ARBA00022741"/>
    </source>
</evidence>
<evidence type="ECO:0000256" key="6">
    <source>
        <dbReference type="ARBA" id="ARBA00022840"/>
    </source>
</evidence>
<feature type="compositionally biased region" description="Low complexity" evidence="7">
    <location>
        <begin position="409"/>
        <end position="429"/>
    </location>
</feature>
<evidence type="ECO:0000256" key="7">
    <source>
        <dbReference type="SAM" id="MobiDB-lite"/>
    </source>
</evidence>
<sequence length="473" mass="48105">MLTPEDVLNERYRLDAPIASGGMGEVWRATDISLGRTVALKVMHAGRLPGSDFDARFRAEARTMAALHHPNVVNIYDYGRSAMDDGTSVTYLVMTYVDGESLRDRLADGPLPVAEAMNLVAQAADALHAAHKHGIVHRDVKPANLLVTPDGTVILVDFGVARSDAVTSVTTANAILGTALYMAPEQASGRTVSPATDIYALGAVAFHCLAGNPPFVGETALEIALKHVSDEPPSLPEEVPPAARALVTRALTKDPADRFASAAAFAAAARSAATKPDLVPDDATAVVTPGQATKLRNARVGKPGAGGKAGTGAAGGGAEAGTVLQPVAGFGGPTTAGSRRGRRMGVLTGAGVLVLVAVAGVAVLLNKGEPPPAPPAPQQTFSPAPFIPGAISLSPTPEASRHRAALGRSSPTPADSPTSAPPSKSVPSRSPSPTPTPTATTPSLPPDEPSSAPPSIPESPTDQPSGPPDGENQ</sequence>
<dbReference type="Gene3D" id="1.10.510.10">
    <property type="entry name" value="Transferase(Phosphotransferase) domain 1"/>
    <property type="match status" value="1"/>
</dbReference>
<dbReference type="Pfam" id="PF00069">
    <property type="entry name" value="Pkinase"/>
    <property type="match status" value="1"/>
</dbReference>
<keyword evidence="10" id="KW-1185">Reference proteome</keyword>
<evidence type="ECO:0000313" key="9">
    <source>
        <dbReference type="EMBL" id="GAA5188248.1"/>
    </source>
</evidence>
<dbReference type="RefSeq" id="WP_345631367.1">
    <property type="nucleotide sequence ID" value="NZ_BAABJQ010000010.1"/>
</dbReference>
<dbReference type="Gene3D" id="3.30.200.20">
    <property type="entry name" value="Phosphorylase Kinase, domain 1"/>
    <property type="match status" value="1"/>
</dbReference>
<keyword evidence="3" id="KW-0808">Transferase</keyword>
<evidence type="ECO:0000256" key="5">
    <source>
        <dbReference type="ARBA" id="ARBA00022777"/>
    </source>
</evidence>
<dbReference type="PANTHER" id="PTHR43289:SF6">
    <property type="entry name" value="SERINE_THREONINE-PROTEIN KINASE NEKL-3"/>
    <property type="match status" value="1"/>
</dbReference>
<dbReference type="InterPro" id="IPR011009">
    <property type="entry name" value="Kinase-like_dom_sf"/>
</dbReference>
<gene>
    <name evidence="9" type="ORF">GCM10023322_38520</name>
</gene>
<dbReference type="EMBL" id="BAABJQ010000010">
    <property type="protein sequence ID" value="GAA5188248.1"/>
    <property type="molecule type" value="Genomic_DNA"/>
</dbReference>
<evidence type="ECO:0000256" key="2">
    <source>
        <dbReference type="ARBA" id="ARBA00022527"/>
    </source>
</evidence>
<feature type="domain" description="Protein kinase" evidence="8">
    <location>
        <begin position="12"/>
        <end position="278"/>
    </location>
</feature>
<dbReference type="EC" id="2.7.11.1" evidence="1"/>
<dbReference type="PROSITE" id="PS50011">
    <property type="entry name" value="PROTEIN_KINASE_DOM"/>
    <property type="match status" value="1"/>
</dbReference>
<keyword evidence="5" id="KW-0418">Kinase</keyword>